<dbReference type="GO" id="GO:0006310">
    <property type="term" value="P:DNA recombination"/>
    <property type="evidence" value="ECO:0007669"/>
    <property type="project" value="UniProtKB-KW"/>
</dbReference>
<feature type="compositionally biased region" description="Polar residues" evidence="5">
    <location>
        <begin position="1"/>
        <end position="11"/>
    </location>
</feature>
<dbReference type="PANTHER" id="PTHR30629:SF6">
    <property type="entry name" value="PROPHAGE INTEGRASE INTA-RELATED"/>
    <property type="match status" value="1"/>
</dbReference>
<proteinExistence type="inferred from homology"/>
<dbReference type="InterPro" id="IPR013762">
    <property type="entry name" value="Integrase-like_cat_sf"/>
</dbReference>
<dbReference type="Proteomes" id="UP001164472">
    <property type="component" value="Chromosome"/>
</dbReference>
<organism evidence="7 8">
    <name type="scientific">Alkalimarinus sediminis</name>
    <dbReference type="NCBI Taxonomy" id="1632866"/>
    <lineage>
        <taxon>Bacteria</taxon>
        <taxon>Pseudomonadati</taxon>
        <taxon>Pseudomonadota</taxon>
        <taxon>Gammaproteobacteria</taxon>
        <taxon>Alteromonadales</taxon>
        <taxon>Alteromonadaceae</taxon>
        <taxon>Alkalimarinus</taxon>
    </lineage>
</organism>
<feature type="compositionally biased region" description="Basic and acidic residues" evidence="5">
    <location>
        <begin position="12"/>
        <end position="21"/>
    </location>
</feature>
<evidence type="ECO:0000259" key="6">
    <source>
        <dbReference type="PROSITE" id="PS51898"/>
    </source>
</evidence>
<evidence type="ECO:0000256" key="5">
    <source>
        <dbReference type="SAM" id="MobiDB-lite"/>
    </source>
</evidence>
<evidence type="ECO:0000256" key="3">
    <source>
        <dbReference type="ARBA" id="ARBA00023125"/>
    </source>
</evidence>
<reference evidence="7" key="1">
    <citation type="submission" date="2022-07" db="EMBL/GenBank/DDBJ databases">
        <title>Alkalimarinus sp. nov., isolated from gut of a Alitta virens.</title>
        <authorList>
            <person name="Yang A.I."/>
            <person name="Shin N.-R."/>
        </authorList>
    </citation>
    <scope>NUCLEOTIDE SEQUENCE</scope>
    <source>
        <strain evidence="7">FA028</strain>
    </source>
</reference>
<comment type="similarity">
    <text evidence="1">Belongs to the 'phage' integrase family.</text>
</comment>
<dbReference type="Gene3D" id="1.10.443.10">
    <property type="entry name" value="Intergrase catalytic core"/>
    <property type="match status" value="1"/>
</dbReference>
<dbReference type="InterPro" id="IPR010998">
    <property type="entry name" value="Integrase_recombinase_N"/>
</dbReference>
<dbReference type="PROSITE" id="PS51898">
    <property type="entry name" value="TYR_RECOMBINASE"/>
    <property type="match status" value="1"/>
</dbReference>
<dbReference type="InterPro" id="IPR002104">
    <property type="entry name" value="Integrase_catalytic"/>
</dbReference>
<name>A0A9E8KNC6_9ALTE</name>
<dbReference type="GO" id="GO:0015074">
    <property type="term" value="P:DNA integration"/>
    <property type="evidence" value="ECO:0007669"/>
    <property type="project" value="UniProtKB-KW"/>
</dbReference>
<dbReference type="RefSeq" id="WP_251811171.1">
    <property type="nucleotide sequence ID" value="NZ_CP101527.1"/>
</dbReference>
<evidence type="ECO:0000313" key="8">
    <source>
        <dbReference type="Proteomes" id="UP001164472"/>
    </source>
</evidence>
<keyword evidence="8" id="KW-1185">Reference proteome</keyword>
<dbReference type="GO" id="GO:0003677">
    <property type="term" value="F:DNA binding"/>
    <property type="evidence" value="ECO:0007669"/>
    <property type="project" value="UniProtKB-KW"/>
</dbReference>
<dbReference type="Gene3D" id="1.10.150.130">
    <property type="match status" value="1"/>
</dbReference>
<feature type="domain" description="Tyr recombinase" evidence="6">
    <location>
        <begin position="208"/>
        <end position="385"/>
    </location>
</feature>
<dbReference type="Pfam" id="PF13356">
    <property type="entry name" value="Arm-DNA-bind_3"/>
    <property type="match status" value="1"/>
</dbReference>
<dbReference type="Gene3D" id="3.30.160.390">
    <property type="entry name" value="Integrase, DNA-binding domain"/>
    <property type="match status" value="1"/>
</dbReference>
<feature type="region of interest" description="Disordered" evidence="5">
    <location>
        <begin position="1"/>
        <end position="21"/>
    </location>
</feature>
<dbReference type="InterPro" id="IPR053876">
    <property type="entry name" value="Phage_int_M"/>
</dbReference>
<dbReference type="EMBL" id="CP101527">
    <property type="protein sequence ID" value="UZW74228.1"/>
    <property type="molecule type" value="Genomic_DNA"/>
</dbReference>
<dbReference type="Pfam" id="PF00589">
    <property type="entry name" value="Phage_integrase"/>
    <property type="match status" value="1"/>
</dbReference>
<keyword evidence="4" id="KW-0233">DNA recombination</keyword>
<dbReference type="InterPro" id="IPR050808">
    <property type="entry name" value="Phage_Integrase"/>
</dbReference>
<evidence type="ECO:0000313" key="7">
    <source>
        <dbReference type="EMBL" id="UZW74228.1"/>
    </source>
</evidence>
<gene>
    <name evidence="7" type="ORF">NNL22_14545</name>
</gene>
<evidence type="ECO:0000256" key="2">
    <source>
        <dbReference type="ARBA" id="ARBA00022908"/>
    </source>
</evidence>
<evidence type="ECO:0000256" key="4">
    <source>
        <dbReference type="ARBA" id="ARBA00023172"/>
    </source>
</evidence>
<keyword evidence="3" id="KW-0238">DNA-binding</keyword>
<dbReference type="CDD" id="cd00801">
    <property type="entry name" value="INT_P4_C"/>
    <property type="match status" value="1"/>
</dbReference>
<dbReference type="PANTHER" id="PTHR30629">
    <property type="entry name" value="PROPHAGE INTEGRASE"/>
    <property type="match status" value="1"/>
</dbReference>
<sequence>MARKTTSLTNTEVDKAKPREKEYNLSDGEGLMLRVKPTGSKLWLFNYTRPFTKKRANISFGTYPELSLANARKKRTEARELLAEDIDPKEHRDEQTRNSVRANSNTLKHVFLLQLEVKKTEVSADHAHDILRSFELHLLPKLGSTPIGKLDAPTVIDVLKPIAAKSPETVKRLCHRMNEVMIYALNTGLADHNPLSGIKHAFEKPIKKHMPTISPEQLPTLMKTLTTASISLTTRCLIEWQLHTMVRPSEAAGARWDEIDTESALWVIPAERMKMKEQHIVPLTPQTMALLDVIRPSNNRSPYVFAGARNINKPTNSSTANVALKRMGYHKELVAHGLRSLASTILNNKGINGDLIEACLAHKGKDEVRNAYNKADYLELRREVMKEWSAHIEKAAEGNLSLGSK</sequence>
<dbReference type="NCBIfam" id="NF007246">
    <property type="entry name" value="PRK09692.1"/>
    <property type="match status" value="1"/>
</dbReference>
<dbReference type="InterPro" id="IPR025166">
    <property type="entry name" value="Integrase_DNA_bind_dom"/>
</dbReference>
<dbReference type="KEGG" id="asem:NNL22_14545"/>
<protein>
    <submittedName>
        <fullName evidence="7">Integrase domain-containing protein</fullName>
    </submittedName>
</protein>
<dbReference type="Pfam" id="PF22022">
    <property type="entry name" value="Phage_int_M"/>
    <property type="match status" value="1"/>
</dbReference>
<evidence type="ECO:0000256" key="1">
    <source>
        <dbReference type="ARBA" id="ARBA00008857"/>
    </source>
</evidence>
<dbReference type="AlphaFoldDB" id="A0A9E8KNC6"/>
<dbReference type="InterPro" id="IPR011010">
    <property type="entry name" value="DNA_brk_join_enz"/>
</dbReference>
<dbReference type="SUPFAM" id="SSF56349">
    <property type="entry name" value="DNA breaking-rejoining enzymes"/>
    <property type="match status" value="1"/>
</dbReference>
<keyword evidence="2" id="KW-0229">DNA integration</keyword>
<accession>A0A9E8KNC6</accession>
<dbReference type="InterPro" id="IPR038488">
    <property type="entry name" value="Integrase_DNA-bd_sf"/>
</dbReference>